<dbReference type="Proteomes" id="UP000198381">
    <property type="component" value="Unassembled WGS sequence"/>
</dbReference>
<evidence type="ECO:0008006" key="4">
    <source>
        <dbReference type="Google" id="ProtNLM"/>
    </source>
</evidence>
<keyword evidence="3" id="KW-1185">Reference proteome</keyword>
<dbReference type="EMBL" id="MUHD01000034">
    <property type="protein sequence ID" value="OXB03854.1"/>
    <property type="molecule type" value="Genomic_DNA"/>
</dbReference>
<name>A0ABX4CRI2_9FLAO</name>
<dbReference type="RefSeq" id="WP_089059252.1">
    <property type="nucleotide sequence ID" value="NZ_MUHD01000034.1"/>
</dbReference>
<evidence type="ECO:0000313" key="3">
    <source>
        <dbReference type="Proteomes" id="UP000198381"/>
    </source>
</evidence>
<reference evidence="2 3" key="1">
    <citation type="submission" date="2016-11" db="EMBL/GenBank/DDBJ databases">
        <title>Whole genomes of Flavobacteriaceae.</title>
        <authorList>
            <person name="Stine C."/>
            <person name="Li C."/>
            <person name="Tadesse D."/>
        </authorList>
    </citation>
    <scope>NUCLEOTIDE SEQUENCE [LARGE SCALE GENOMIC DNA]</scope>
    <source>
        <strain evidence="2 3">CCUG 60112</strain>
    </source>
</reference>
<sequence length="238" mass="27742">MKFISAFLLLILLTSCTITETIIINPDGTGNIEVYSLRDENSVMQLGRNSPDSEKFIDTIFVFKDYITKYQETFVRFSKSDQALFQEHSNVKMHVKMDPIQMENFNIVSCDFKKIEEVPNVYKSLSLASCLKENYTVVQPFYKIKYSFDGVTFRRNLIITDQEKFDEKMKEAEDRKKVISNYKLKQSYVLNYYFPRVIKSVSNEKAVISADNKSLSLEFQLSDCLQNPELTNLEVILE</sequence>
<protein>
    <recommendedName>
        <fullName evidence="4">Lipoprotein</fullName>
    </recommendedName>
</protein>
<evidence type="ECO:0000256" key="1">
    <source>
        <dbReference type="SAM" id="SignalP"/>
    </source>
</evidence>
<dbReference type="PROSITE" id="PS51257">
    <property type="entry name" value="PROKAR_LIPOPROTEIN"/>
    <property type="match status" value="1"/>
</dbReference>
<organism evidence="2 3">
    <name type="scientific">Flavobacterium plurextorum</name>
    <dbReference type="NCBI Taxonomy" id="1114867"/>
    <lineage>
        <taxon>Bacteria</taxon>
        <taxon>Pseudomonadati</taxon>
        <taxon>Bacteroidota</taxon>
        <taxon>Flavobacteriia</taxon>
        <taxon>Flavobacteriales</taxon>
        <taxon>Flavobacteriaceae</taxon>
        <taxon>Flavobacterium</taxon>
    </lineage>
</organism>
<keyword evidence="1" id="KW-0732">Signal</keyword>
<feature type="chain" id="PRO_5046640229" description="Lipoprotein" evidence="1">
    <location>
        <begin position="21"/>
        <end position="238"/>
    </location>
</feature>
<feature type="signal peptide" evidence="1">
    <location>
        <begin position="1"/>
        <end position="20"/>
    </location>
</feature>
<accession>A0ABX4CRI2</accession>
<comment type="caution">
    <text evidence="2">The sequence shown here is derived from an EMBL/GenBank/DDBJ whole genome shotgun (WGS) entry which is preliminary data.</text>
</comment>
<evidence type="ECO:0000313" key="2">
    <source>
        <dbReference type="EMBL" id="OXB03854.1"/>
    </source>
</evidence>
<gene>
    <name evidence="2" type="ORF">B0A81_17815</name>
</gene>
<proteinExistence type="predicted"/>